<feature type="signal peptide" evidence="4">
    <location>
        <begin position="1"/>
        <end position="25"/>
    </location>
</feature>
<name>A0A939GYI9_9BURK</name>
<dbReference type="HAMAP" id="MF_00923">
    <property type="entry name" value="OM_assembly_BamB"/>
    <property type="match status" value="1"/>
</dbReference>
<dbReference type="InterPro" id="IPR017687">
    <property type="entry name" value="BamB"/>
</dbReference>
<feature type="chain" id="PRO_5038192173" description="Outer membrane protein assembly factor BamB" evidence="4">
    <location>
        <begin position="26"/>
        <end position="378"/>
    </location>
</feature>
<keyword evidence="3 4" id="KW-0998">Cell outer membrane</keyword>
<comment type="subcellular location">
    <subcellularLocation>
        <location evidence="4">Cell outer membrane</location>
    </subcellularLocation>
</comment>
<dbReference type="InterPro" id="IPR018391">
    <property type="entry name" value="PQQ_b-propeller_rpt"/>
</dbReference>
<comment type="similarity">
    <text evidence="4">Belongs to the BamB family.</text>
</comment>
<dbReference type="NCBIfam" id="TIGR03300">
    <property type="entry name" value="assembly_YfgL"/>
    <property type="match status" value="1"/>
</dbReference>
<dbReference type="GO" id="GO:0051205">
    <property type="term" value="P:protein insertion into membrane"/>
    <property type="evidence" value="ECO:0007669"/>
    <property type="project" value="UniProtKB-UniRule"/>
</dbReference>
<comment type="subunit">
    <text evidence="4">Part of the Bam complex.</text>
</comment>
<dbReference type="AlphaFoldDB" id="A0A939GYI9"/>
<dbReference type="InterPro" id="IPR002372">
    <property type="entry name" value="PQQ_rpt_dom"/>
</dbReference>
<evidence type="ECO:0000256" key="4">
    <source>
        <dbReference type="HAMAP-Rule" id="MF_00923"/>
    </source>
</evidence>
<feature type="domain" description="Pyrrolo-quinoline quinone repeat" evidence="5">
    <location>
        <begin position="76"/>
        <end position="304"/>
    </location>
</feature>
<dbReference type="Proteomes" id="UP000664731">
    <property type="component" value="Unassembled WGS sequence"/>
</dbReference>
<dbReference type="InterPro" id="IPR015943">
    <property type="entry name" value="WD40/YVTN_repeat-like_dom_sf"/>
</dbReference>
<evidence type="ECO:0000256" key="1">
    <source>
        <dbReference type="ARBA" id="ARBA00022729"/>
    </source>
</evidence>
<dbReference type="PANTHER" id="PTHR34512">
    <property type="entry name" value="CELL SURFACE PROTEIN"/>
    <property type="match status" value="1"/>
</dbReference>
<organism evidence="6 7">
    <name type="scientific">Comamonas denitrificans</name>
    <dbReference type="NCBI Taxonomy" id="117506"/>
    <lineage>
        <taxon>Bacteria</taxon>
        <taxon>Pseudomonadati</taxon>
        <taxon>Pseudomonadota</taxon>
        <taxon>Betaproteobacteria</taxon>
        <taxon>Burkholderiales</taxon>
        <taxon>Comamonadaceae</taxon>
        <taxon>Comamonas</taxon>
    </lineage>
</organism>
<dbReference type="SMART" id="SM00564">
    <property type="entry name" value="PQQ"/>
    <property type="match status" value="5"/>
</dbReference>
<gene>
    <name evidence="4 6" type="primary">bamB</name>
    <name evidence="6" type="ORF">J1777_04665</name>
</gene>
<keyword evidence="1 4" id="KW-0732">Signal</keyword>
<dbReference type="Gene3D" id="2.130.10.10">
    <property type="entry name" value="YVTN repeat-like/Quinoprotein amine dehydrogenase"/>
    <property type="match status" value="1"/>
</dbReference>
<reference evidence="6" key="1">
    <citation type="submission" date="2021-03" db="EMBL/GenBank/DDBJ databases">
        <title>Comamonas denitrificans.</title>
        <authorList>
            <person name="Finster K."/>
        </authorList>
    </citation>
    <scope>NUCLEOTIDE SEQUENCE</scope>
    <source>
        <strain evidence="6">MM2021_4</strain>
    </source>
</reference>
<protein>
    <recommendedName>
        <fullName evidence="4">Outer membrane protein assembly factor BamB</fullName>
    </recommendedName>
</protein>
<evidence type="ECO:0000259" key="5">
    <source>
        <dbReference type="Pfam" id="PF13360"/>
    </source>
</evidence>
<evidence type="ECO:0000313" key="7">
    <source>
        <dbReference type="Proteomes" id="UP000664731"/>
    </source>
</evidence>
<sequence length="378" mass="39372" precursor="true">MTTSPLPRWAQRSALVLALAFGVAACGSKTPKPADLGPNIPLLPVRQAWHSSIPSLKNASIAPQVVGQSLVLAAADGTVVSLDGATGREQWRGQVGKALLTGVGSDGTQAAVVTVANELVLLDQGRTQWSKPLNAAAYTAPLVAGGRVFVLTADRHLSAYDAQDGAHLWTLQRDGEPLVLRQQGVLVAHGNTLLAGLSGRLVAIDPDNGAVLWEAPLAAPRGTNDVERLVDLVGPSTRNNDVVCARAYQASVGCVDVGQARLMWTAKATGAVGIASNAEQVFGSESNGTVQAWSRRDGSKQWSTQRLQLRQLTAPLALGRSVVVGDSSGLVHMLSKDDGTPLNRLTTDSSGIAATPVVVADTLVVLTRNGGVYGFRPD</sequence>
<dbReference type="Pfam" id="PF13360">
    <property type="entry name" value="PQQ_2"/>
    <property type="match status" value="1"/>
</dbReference>
<accession>A0A939GYI9</accession>
<dbReference type="GO" id="GO:0043165">
    <property type="term" value="P:Gram-negative-bacterium-type cell outer membrane assembly"/>
    <property type="evidence" value="ECO:0007669"/>
    <property type="project" value="UniProtKB-UniRule"/>
</dbReference>
<proteinExistence type="inferred from homology"/>
<keyword evidence="7" id="KW-1185">Reference proteome</keyword>
<dbReference type="EMBL" id="JAFNME010000007">
    <property type="protein sequence ID" value="MBO1249133.1"/>
    <property type="molecule type" value="Genomic_DNA"/>
</dbReference>
<keyword evidence="2 4" id="KW-0472">Membrane</keyword>
<comment type="caution">
    <text evidence="6">The sequence shown here is derived from an EMBL/GenBank/DDBJ whole genome shotgun (WGS) entry which is preliminary data.</text>
</comment>
<evidence type="ECO:0000256" key="2">
    <source>
        <dbReference type="ARBA" id="ARBA00023136"/>
    </source>
</evidence>
<dbReference type="InterPro" id="IPR011047">
    <property type="entry name" value="Quinoprotein_ADH-like_sf"/>
</dbReference>
<dbReference type="SUPFAM" id="SSF50998">
    <property type="entry name" value="Quinoprotein alcohol dehydrogenase-like"/>
    <property type="match status" value="1"/>
</dbReference>
<dbReference type="GO" id="GO:0009279">
    <property type="term" value="C:cell outer membrane"/>
    <property type="evidence" value="ECO:0007669"/>
    <property type="project" value="UniProtKB-SubCell"/>
</dbReference>
<evidence type="ECO:0000313" key="6">
    <source>
        <dbReference type="EMBL" id="MBO1249133.1"/>
    </source>
</evidence>
<comment type="function">
    <text evidence="4">Part of the outer membrane protein assembly complex, which is involved in assembly and insertion of beta-barrel proteins into the outer membrane.</text>
</comment>
<dbReference type="RefSeq" id="WP_207574680.1">
    <property type="nucleotide sequence ID" value="NZ_JAFNME010000007.1"/>
</dbReference>
<evidence type="ECO:0000256" key="3">
    <source>
        <dbReference type="ARBA" id="ARBA00023237"/>
    </source>
</evidence>
<dbReference type="PANTHER" id="PTHR34512:SF30">
    <property type="entry name" value="OUTER MEMBRANE PROTEIN ASSEMBLY FACTOR BAMB"/>
    <property type="match status" value="1"/>
</dbReference>